<dbReference type="Proteomes" id="UP001515500">
    <property type="component" value="Chromosome 10"/>
</dbReference>
<dbReference type="RefSeq" id="XP_039133847.1">
    <property type="nucleotide sequence ID" value="XM_039277913.1"/>
</dbReference>
<gene>
    <name evidence="2" type="primary">LOC120270848</name>
</gene>
<keyword evidence="1" id="KW-1185">Reference proteome</keyword>
<evidence type="ECO:0000313" key="1">
    <source>
        <dbReference type="Proteomes" id="UP001515500"/>
    </source>
</evidence>
<name>A0AB40C2J1_DIOCR</name>
<accession>A0AB40C2J1</accession>
<dbReference type="PANTHER" id="PTHR31808:SF9">
    <property type="entry name" value="F21O3.2 PROTEIN"/>
    <property type="match status" value="1"/>
</dbReference>
<dbReference type="InterPro" id="IPR038925">
    <property type="entry name" value="At3g17800-like"/>
</dbReference>
<dbReference type="AlphaFoldDB" id="A0AB40C2J1"/>
<dbReference type="PANTHER" id="PTHR31808">
    <property type="entry name" value="EXPRESSED PROTEIN"/>
    <property type="match status" value="1"/>
</dbReference>
<proteinExistence type="predicted"/>
<dbReference type="InterPro" id="IPR008479">
    <property type="entry name" value="DUF760"/>
</dbReference>
<organism evidence="1 2">
    <name type="scientific">Dioscorea cayennensis subsp. rotundata</name>
    <name type="common">White Guinea yam</name>
    <name type="synonym">Dioscorea rotundata</name>
    <dbReference type="NCBI Taxonomy" id="55577"/>
    <lineage>
        <taxon>Eukaryota</taxon>
        <taxon>Viridiplantae</taxon>
        <taxon>Streptophyta</taxon>
        <taxon>Embryophyta</taxon>
        <taxon>Tracheophyta</taxon>
        <taxon>Spermatophyta</taxon>
        <taxon>Magnoliopsida</taxon>
        <taxon>Liliopsida</taxon>
        <taxon>Dioscoreales</taxon>
        <taxon>Dioscoreaceae</taxon>
        <taxon>Dioscorea</taxon>
    </lineage>
</organism>
<reference evidence="2" key="1">
    <citation type="submission" date="2025-08" db="UniProtKB">
        <authorList>
            <consortium name="RefSeq"/>
        </authorList>
    </citation>
    <scope>IDENTIFICATION</scope>
</reference>
<protein>
    <submittedName>
        <fullName evidence="2">UV-B-induced protein At3g17800, chloroplastic-like</fullName>
    </submittedName>
</protein>
<evidence type="ECO:0000313" key="2">
    <source>
        <dbReference type="RefSeq" id="XP_039133847.1"/>
    </source>
</evidence>
<dbReference type="GeneID" id="120270848"/>
<sequence>MASCGRCQPITVPRASLAGDPLRHRRRVCPLSTLSSLIPFRLSSDTQGLVRVRRSGSFGGKRVPGIFVMASGGSNDGEWRSVGTPLEPLSPEGQFLCGILKNQPHIFRVAASEQLKELALERESAFARWEQSVGSSEHPLHGRIAQMKEQECQIAAEDVMYMLVVHNFSEIKVPMVPNLSKCTSNGRLEIWSSKDRELESIHGSEVLEMVREHLSNILRWKGKSDASANWSTMKMKRLQLGRLYAASILYGYFLKSVSLRHHLELSLALSYEDLSLNKMIQFPLPKVHKHEPEENLVPLGCSNDMTLSLCPSKNRGGKAKRLRGYMMGFDSKTLQLCAKLRSIEAANLIEKHSWALFRDQESQNLSKDELIDVSFSGLKRLVLEAVAFGTFLWDVEGYVDSVYRLKES</sequence>
<dbReference type="Pfam" id="PF05542">
    <property type="entry name" value="DUF760"/>
    <property type="match status" value="1"/>
</dbReference>